<dbReference type="InterPro" id="IPR011042">
    <property type="entry name" value="6-blade_b-propeller_TolB-like"/>
</dbReference>
<feature type="domain" description="Cytochrome c" evidence="5">
    <location>
        <begin position="34"/>
        <end position="125"/>
    </location>
</feature>
<evidence type="ECO:0000256" key="1">
    <source>
        <dbReference type="ARBA" id="ARBA00022617"/>
    </source>
</evidence>
<dbReference type="InterPro" id="IPR012938">
    <property type="entry name" value="Glc/Sorbosone_DH"/>
</dbReference>
<dbReference type="PROSITE" id="PS51007">
    <property type="entry name" value="CYTC"/>
    <property type="match status" value="1"/>
</dbReference>
<evidence type="ECO:0000259" key="5">
    <source>
        <dbReference type="PROSITE" id="PS51007"/>
    </source>
</evidence>
<dbReference type="GO" id="GO:0046872">
    <property type="term" value="F:metal ion binding"/>
    <property type="evidence" value="ECO:0007669"/>
    <property type="project" value="UniProtKB-KW"/>
</dbReference>
<evidence type="ECO:0000256" key="3">
    <source>
        <dbReference type="ARBA" id="ARBA00023004"/>
    </source>
</evidence>
<dbReference type="GO" id="GO:0020037">
    <property type="term" value="F:heme binding"/>
    <property type="evidence" value="ECO:0007669"/>
    <property type="project" value="InterPro"/>
</dbReference>
<dbReference type="OrthoDB" id="9770043at2"/>
<dbReference type="Gene3D" id="1.10.760.10">
    <property type="entry name" value="Cytochrome c-like domain"/>
    <property type="match status" value="1"/>
</dbReference>
<dbReference type="InterPro" id="IPR011041">
    <property type="entry name" value="Quinoprot_gluc/sorb_DH_b-prop"/>
</dbReference>
<dbReference type="RefSeq" id="WP_087938588.1">
    <property type="nucleotide sequence ID" value="NZ_FNAC01000010.1"/>
</dbReference>
<organism evidence="6 7">
    <name type="scientific">Algoriphagus faecimaris</name>
    <dbReference type="NCBI Taxonomy" id="686796"/>
    <lineage>
        <taxon>Bacteria</taxon>
        <taxon>Pseudomonadati</taxon>
        <taxon>Bacteroidota</taxon>
        <taxon>Cytophagia</taxon>
        <taxon>Cytophagales</taxon>
        <taxon>Cyclobacteriaceae</taxon>
        <taxon>Algoriphagus</taxon>
    </lineage>
</organism>
<sequence length="557" mass="62608">MKNSYLPLVLLWICFSCGKSQNSTQSTAISEDKELISVGKVLFEENCSACHNFTQAAIGPNLSGLTRQVESDWIKRFIANPNRLFEENDPRATALLAQYKSYMPSFSHLKAADLDALLAYLNSYSEAPKPINSNSLLDPIPEKVKDSGILLDLEFYTQIPLSDSVAPLAKITKLESAFKSNRTFVQDQHGILYELISDQPEVYLDLKKLRPKLISKPGLATGFGSYAFHPEFDQNGLLYTSHTEPGGTEPADFGYEDSIPVLMQWVLTEWKTDLPEQRPFEGIGRELLRIDVVTQIHGMQELTFRPEAQKDEEDYGLLYIGIGDGGSAESGFPFLADHGGRRVWSSILRIDPRGKNSKNGKYGIPKSNPFYTQKQKAGEVYAYGFRNPNRIFWSPKGKMYATDIGHHQIEELNLVEAGKFYGWPQREGTFVIDAYGNMAEIFPLPEDDEKLEAVYPVIQLDHDELNAIIGGYFIQNGLLKGKWVFGDVPSGKLFFADLEEPGTPEVKSWKVSFEGKTQELRELCGNDRVDLKFGQDAAGQLYLMTKADGKIYKVKDR</sequence>
<dbReference type="AlphaFoldDB" id="A0A1G6QVY1"/>
<dbReference type="SUPFAM" id="SSF50952">
    <property type="entry name" value="Soluble quinoprotein glucose dehydrogenase"/>
    <property type="match status" value="1"/>
</dbReference>
<keyword evidence="1 4" id="KW-0349">Heme</keyword>
<keyword evidence="3 4" id="KW-0408">Iron</keyword>
<keyword evidence="7" id="KW-1185">Reference proteome</keyword>
<reference evidence="7" key="1">
    <citation type="submission" date="2016-10" db="EMBL/GenBank/DDBJ databases">
        <authorList>
            <person name="Varghese N."/>
            <person name="Submissions S."/>
        </authorList>
    </citation>
    <scope>NUCLEOTIDE SEQUENCE [LARGE SCALE GENOMIC DNA]</scope>
    <source>
        <strain evidence="7">DSM 23095</strain>
    </source>
</reference>
<dbReference type="EMBL" id="FNAC01000010">
    <property type="protein sequence ID" value="SDC96458.1"/>
    <property type="molecule type" value="Genomic_DNA"/>
</dbReference>
<dbReference type="InterPro" id="IPR009056">
    <property type="entry name" value="Cyt_c-like_dom"/>
</dbReference>
<dbReference type="PANTHER" id="PTHR19328:SF13">
    <property type="entry name" value="HIPL1 PROTEIN"/>
    <property type="match status" value="1"/>
</dbReference>
<dbReference type="SUPFAM" id="SSF46626">
    <property type="entry name" value="Cytochrome c"/>
    <property type="match status" value="1"/>
</dbReference>
<dbReference type="PANTHER" id="PTHR19328">
    <property type="entry name" value="HEDGEHOG-INTERACTING PROTEIN"/>
    <property type="match status" value="1"/>
</dbReference>
<evidence type="ECO:0000256" key="4">
    <source>
        <dbReference type="PROSITE-ProRule" id="PRU00433"/>
    </source>
</evidence>
<dbReference type="Gene3D" id="2.120.10.30">
    <property type="entry name" value="TolB, C-terminal domain"/>
    <property type="match status" value="1"/>
</dbReference>
<protein>
    <submittedName>
        <fullName evidence="6">Cytochrome c</fullName>
    </submittedName>
</protein>
<gene>
    <name evidence="6" type="ORF">SAMN04488104_1010120</name>
</gene>
<evidence type="ECO:0000313" key="7">
    <source>
        <dbReference type="Proteomes" id="UP000199060"/>
    </source>
</evidence>
<dbReference type="Proteomes" id="UP000199060">
    <property type="component" value="Unassembled WGS sequence"/>
</dbReference>
<keyword evidence="2 4" id="KW-0479">Metal-binding</keyword>
<accession>A0A1G6QVY1</accession>
<dbReference type="GO" id="GO:0009055">
    <property type="term" value="F:electron transfer activity"/>
    <property type="evidence" value="ECO:0007669"/>
    <property type="project" value="InterPro"/>
</dbReference>
<dbReference type="Pfam" id="PF00034">
    <property type="entry name" value="Cytochrom_C"/>
    <property type="match status" value="1"/>
</dbReference>
<dbReference type="InterPro" id="IPR036909">
    <property type="entry name" value="Cyt_c-like_dom_sf"/>
</dbReference>
<dbReference type="Pfam" id="PF07995">
    <property type="entry name" value="GSDH"/>
    <property type="match status" value="1"/>
</dbReference>
<evidence type="ECO:0000256" key="2">
    <source>
        <dbReference type="ARBA" id="ARBA00022723"/>
    </source>
</evidence>
<dbReference type="STRING" id="686796.SAMN04488104_1010120"/>
<proteinExistence type="predicted"/>
<evidence type="ECO:0000313" key="6">
    <source>
        <dbReference type="EMBL" id="SDC96458.1"/>
    </source>
</evidence>
<name>A0A1G6QVY1_9BACT</name>